<gene>
    <name evidence="7" type="ORF">HDK90DRAFT_224437</name>
</gene>
<evidence type="ECO:0000256" key="3">
    <source>
        <dbReference type="ARBA" id="ARBA00022692"/>
    </source>
</evidence>
<dbReference type="EMBL" id="JBBWRZ010000004">
    <property type="protein sequence ID" value="KAK8238387.1"/>
    <property type="molecule type" value="Genomic_DNA"/>
</dbReference>
<comment type="caution">
    <text evidence="7">The sequence shown here is derived from an EMBL/GenBank/DDBJ whole genome shotgun (WGS) entry which is preliminary data.</text>
</comment>
<feature type="transmembrane region" description="Helical" evidence="6">
    <location>
        <begin position="228"/>
        <end position="249"/>
    </location>
</feature>
<evidence type="ECO:0000256" key="4">
    <source>
        <dbReference type="ARBA" id="ARBA00022989"/>
    </source>
</evidence>
<feature type="transmembrane region" description="Helical" evidence="6">
    <location>
        <begin position="67"/>
        <end position="88"/>
    </location>
</feature>
<dbReference type="Proteomes" id="UP001492380">
    <property type="component" value="Unassembled WGS sequence"/>
</dbReference>
<feature type="transmembrane region" description="Helical" evidence="6">
    <location>
        <begin position="269"/>
        <end position="289"/>
    </location>
</feature>
<reference evidence="7 8" key="1">
    <citation type="submission" date="2024-04" db="EMBL/GenBank/DDBJ databases">
        <title>Phyllosticta paracitricarpa is synonymous to the EU quarantine fungus P. citricarpa based on phylogenomic analyses.</title>
        <authorList>
            <consortium name="Lawrence Berkeley National Laboratory"/>
            <person name="Van Ingen-Buijs V.A."/>
            <person name="Van Westerhoven A.C."/>
            <person name="Haridas S."/>
            <person name="Skiadas P."/>
            <person name="Martin F."/>
            <person name="Groenewald J.Z."/>
            <person name="Crous P.W."/>
            <person name="Seidl M.F."/>
        </authorList>
    </citation>
    <scope>NUCLEOTIDE SEQUENCE [LARGE SCALE GENOMIC DNA]</scope>
    <source>
        <strain evidence="7 8">CBS 123374</strain>
    </source>
</reference>
<comment type="similarity">
    <text evidence="2">Belongs to the ADIPOR family.</text>
</comment>
<feature type="transmembrane region" description="Helical" evidence="6">
    <location>
        <begin position="100"/>
        <end position="119"/>
    </location>
</feature>
<evidence type="ECO:0000256" key="5">
    <source>
        <dbReference type="ARBA" id="ARBA00023136"/>
    </source>
</evidence>
<evidence type="ECO:0000313" key="8">
    <source>
        <dbReference type="Proteomes" id="UP001492380"/>
    </source>
</evidence>
<feature type="transmembrane region" description="Helical" evidence="6">
    <location>
        <begin position="165"/>
        <end position="184"/>
    </location>
</feature>
<evidence type="ECO:0000256" key="6">
    <source>
        <dbReference type="SAM" id="Phobius"/>
    </source>
</evidence>
<keyword evidence="3 6" id="KW-0812">Transmembrane</keyword>
<keyword evidence="5 6" id="KW-0472">Membrane</keyword>
<dbReference type="InterPro" id="IPR004254">
    <property type="entry name" value="AdipoR/HlyIII-related"/>
</dbReference>
<dbReference type="PANTHER" id="PTHR20855:SF52">
    <property type="entry name" value="ADIPONECTIN RECEPTOR PROTEIN"/>
    <property type="match status" value="1"/>
</dbReference>
<accession>A0ABR1YU16</accession>
<evidence type="ECO:0000256" key="1">
    <source>
        <dbReference type="ARBA" id="ARBA00004141"/>
    </source>
</evidence>
<feature type="transmembrane region" description="Helical" evidence="6">
    <location>
        <begin position="196"/>
        <end position="216"/>
    </location>
</feature>
<evidence type="ECO:0000313" key="7">
    <source>
        <dbReference type="EMBL" id="KAK8238387.1"/>
    </source>
</evidence>
<organism evidence="7 8">
    <name type="scientific">Phyllosticta capitalensis</name>
    <dbReference type="NCBI Taxonomy" id="121624"/>
    <lineage>
        <taxon>Eukaryota</taxon>
        <taxon>Fungi</taxon>
        <taxon>Dikarya</taxon>
        <taxon>Ascomycota</taxon>
        <taxon>Pezizomycotina</taxon>
        <taxon>Dothideomycetes</taxon>
        <taxon>Dothideomycetes incertae sedis</taxon>
        <taxon>Botryosphaeriales</taxon>
        <taxon>Phyllostictaceae</taxon>
        <taxon>Phyllosticta</taxon>
    </lineage>
</organism>
<keyword evidence="8" id="KW-1185">Reference proteome</keyword>
<proteinExistence type="inferred from homology"/>
<protein>
    <submittedName>
        <fullName evidence="7">Hemolysin-III related-domain-containing protein</fullName>
    </submittedName>
</protein>
<name>A0ABR1YU16_9PEZI</name>
<sequence length="311" mass="34925">MDAVKNVARATADAEQHLESRLTVLWHEIQPWQQDNHYIRSGYRPMSNSYFGSIKSLLYIHNETVNVYTHLLGAIAAAIGSFLLYSALKPRYEAANQEDILMFGCFFVGAALCLGMSATYHLLSNHSPRVARMGNKLDYLGIVCLIWGSFIPSVYYGLLEHPSHVKFYWIMITTNSLVCAIAAVSEKFRTPTFRPIRAAMFVGLGLSAIFPVVGGLRLYGIQKLRERIALDWLVLHGLLYIAGAGIYAARVPERLSPGKFDIWGSSHQIFHVLVLCAAATHLIGLLKAFDFQHSQPYVLHDRLELLGPKWF</sequence>
<dbReference type="PANTHER" id="PTHR20855">
    <property type="entry name" value="ADIPOR/PROGESTIN RECEPTOR-RELATED"/>
    <property type="match status" value="1"/>
</dbReference>
<keyword evidence="4 6" id="KW-1133">Transmembrane helix</keyword>
<evidence type="ECO:0000256" key="2">
    <source>
        <dbReference type="ARBA" id="ARBA00007018"/>
    </source>
</evidence>
<dbReference type="Pfam" id="PF03006">
    <property type="entry name" value="HlyIII"/>
    <property type="match status" value="1"/>
</dbReference>
<feature type="transmembrane region" description="Helical" evidence="6">
    <location>
        <begin position="139"/>
        <end position="158"/>
    </location>
</feature>
<comment type="subcellular location">
    <subcellularLocation>
        <location evidence="1">Membrane</location>
        <topology evidence="1">Multi-pass membrane protein</topology>
    </subcellularLocation>
</comment>